<proteinExistence type="predicted"/>
<dbReference type="InterPro" id="IPR012337">
    <property type="entry name" value="RNaseH-like_sf"/>
</dbReference>
<dbReference type="Gene3D" id="3.30.420.10">
    <property type="entry name" value="Ribonuclease H-like superfamily/Ribonuclease H"/>
    <property type="match status" value="1"/>
</dbReference>
<protein>
    <recommendedName>
        <fullName evidence="2">Integrase catalytic domain-containing protein</fullName>
    </recommendedName>
</protein>
<dbReference type="GO" id="GO:0003676">
    <property type="term" value="F:nucleic acid binding"/>
    <property type="evidence" value="ECO:0007669"/>
    <property type="project" value="InterPro"/>
</dbReference>
<accession>A0A1I8NJ42</accession>
<dbReference type="AlphaFoldDB" id="A0A1I8NJ42"/>
<organism evidence="1">
    <name type="scientific">Musca domestica</name>
    <name type="common">House fly</name>
    <dbReference type="NCBI Taxonomy" id="7370"/>
    <lineage>
        <taxon>Eukaryota</taxon>
        <taxon>Metazoa</taxon>
        <taxon>Ecdysozoa</taxon>
        <taxon>Arthropoda</taxon>
        <taxon>Hexapoda</taxon>
        <taxon>Insecta</taxon>
        <taxon>Pterygota</taxon>
        <taxon>Neoptera</taxon>
        <taxon>Endopterygota</taxon>
        <taxon>Diptera</taxon>
        <taxon>Brachycera</taxon>
        <taxon>Muscomorpha</taxon>
        <taxon>Muscoidea</taxon>
        <taxon>Muscidae</taxon>
        <taxon>Musca</taxon>
    </lineage>
</organism>
<reference evidence="1" key="1">
    <citation type="submission" date="2020-05" db="UniProtKB">
        <authorList>
            <consortium name="EnsemblMetazoa"/>
        </authorList>
    </citation>
    <scope>IDENTIFICATION</scope>
    <source>
        <strain evidence="1">Aabys</strain>
    </source>
</reference>
<dbReference type="EnsemblMetazoa" id="MDOA015977-RA">
    <property type="protein sequence ID" value="MDOA015977-PA"/>
    <property type="gene ID" value="MDOA015977"/>
</dbReference>
<dbReference type="SUPFAM" id="SSF53098">
    <property type="entry name" value="Ribonuclease H-like"/>
    <property type="match status" value="1"/>
</dbReference>
<dbReference type="VEuPathDB" id="VectorBase:MDOA015977"/>
<evidence type="ECO:0000313" key="1">
    <source>
        <dbReference type="EnsemblMetazoa" id="MDOA015977-PA"/>
    </source>
</evidence>
<sequence length="119" mass="13365">MKENQNLVLVVERVNKDKNAIISRTKIYAIGAQSLGTYQRPVSAANSTSTIAALQSFFAIEGLPRTIVSDNGTQFTSVEFKRFCEAKTAFNNNSKEQPNQEKALYKYLLTYRSMPNPHT</sequence>
<name>A0A1I8NJ42_MUSDO</name>
<evidence type="ECO:0008006" key="2">
    <source>
        <dbReference type="Google" id="ProtNLM"/>
    </source>
</evidence>
<dbReference type="InterPro" id="IPR036397">
    <property type="entry name" value="RNaseH_sf"/>
</dbReference>
<gene>
    <name evidence="1" type="primary">105262569</name>
</gene>